<dbReference type="PANTHER" id="PTHR13601">
    <property type="entry name" value="GAMETOGENETIN-BINDING PROTEIN 2"/>
    <property type="match status" value="1"/>
</dbReference>
<dbReference type="GO" id="GO:0005634">
    <property type="term" value="C:nucleus"/>
    <property type="evidence" value="ECO:0007669"/>
    <property type="project" value="TreeGrafter"/>
</dbReference>
<dbReference type="GO" id="GO:0005737">
    <property type="term" value="C:cytoplasm"/>
    <property type="evidence" value="ECO:0007669"/>
    <property type="project" value="TreeGrafter"/>
</dbReference>
<feature type="compositionally biased region" description="Basic and acidic residues" evidence="1">
    <location>
        <begin position="481"/>
        <end position="496"/>
    </location>
</feature>
<evidence type="ECO:0000313" key="3">
    <source>
        <dbReference type="Proteomes" id="UP001152320"/>
    </source>
</evidence>
<feature type="compositionally biased region" description="Basic residues" evidence="1">
    <location>
        <begin position="390"/>
        <end position="404"/>
    </location>
</feature>
<name>A0A9Q1CFL0_HOLLE</name>
<feature type="region of interest" description="Disordered" evidence="1">
    <location>
        <begin position="481"/>
        <end position="501"/>
    </location>
</feature>
<reference evidence="2" key="1">
    <citation type="submission" date="2021-10" db="EMBL/GenBank/DDBJ databases">
        <title>Tropical sea cucumber genome reveals ecological adaptation and Cuvierian tubules defense mechanism.</title>
        <authorList>
            <person name="Chen T."/>
        </authorList>
    </citation>
    <scope>NUCLEOTIDE SEQUENCE</scope>
    <source>
        <strain evidence="2">Nanhai2018</strain>
        <tissue evidence="2">Muscle</tissue>
    </source>
</reference>
<sequence>MKSKLVSVCPAALNGFVNRPVPRQMALYKRRQMPLVIDDNFTLIMEMPDLDVLRCDHKDNSCFLVSNHEQVKNFKERVELLSRDELAAALLVTRQDIFSSSLHDCVPCVGCRRSMEELFIRLKEQQLCYAMEPLVITPCAEISVTHETLYDIRQLYSILCVHGEKLNDIVDALHKNRRNKRCQLHSLDNHKARQISNWLDVWEAMEKPCREEVTTISACTLKSTTDAYLSKHRFCSECKSKVMTAFHILVQNEEAPIDKDFCPVLYQGLRYCPREHHLHVLCETDFIEKLVTRAEPDLAGIRRERHAKTLEAAQEEILTCLGLHIYDRLHRIRQKALAEEQTWSLLVHVGMYKLQKAFEVALDAKQGMSQIELICQEISQADEQKQQKREQKKQRKKARKKNKSVPKADVAVECEKDPKPHGCCEAEKENEPNCQCLSPTSPEVIKSPSPETSINGHINNGLVNGHVSGLIDDKHCRSEVDVESKGNSIGDKRDAEQGGGLERTTPCELGEICADCKGEKSSNGLPNGRTKASNVGSNYESDQVKKICQCSNERQLRHAVGWTHTLQDMLEETHLFCDEDCTLDPEEISEFHASHKSLDSQRAQLRQNLHQRFMRRVKLEKSVTFFNQKNIANNV</sequence>
<keyword evidence="3" id="KW-1185">Reference proteome</keyword>
<protein>
    <submittedName>
        <fullName evidence="2">Gametogenetin-binding protein 2</fullName>
    </submittedName>
</protein>
<proteinExistence type="predicted"/>
<evidence type="ECO:0000313" key="2">
    <source>
        <dbReference type="EMBL" id="KAJ8044061.1"/>
    </source>
</evidence>
<evidence type="ECO:0000256" key="1">
    <source>
        <dbReference type="SAM" id="MobiDB-lite"/>
    </source>
</evidence>
<gene>
    <name evidence="2" type="ORF">HOLleu_11422</name>
</gene>
<dbReference type="EMBL" id="JAIZAY010000004">
    <property type="protein sequence ID" value="KAJ8044061.1"/>
    <property type="molecule type" value="Genomic_DNA"/>
</dbReference>
<accession>A0A9Q1CFL0</accession>
<dbReference type="AlphaFoldDB" id="A0A9Q1CFL0"/>
<organism evidence="2 3">
    <name type="scientific">Holothuria leucospilota</name>
    <name type="common">Black long sea cucumber</name>
    <name type="synonym">Mertensiothuria leucospilota</name>
    <dbReference type="NCBI Taxonomy" id="206669"/>
    <lineage>
        <taxon>Eukaryota</taxon>
        <taxon>Metazoa</taxon>
        <taxon>Echinodermata</taxon>
        <taxon>Eleutherozoa</taxon>
        <taxon>Echinozoa</taxon>
        <taxon>Holothuroidea</taxon>
        <taxon>Aspidochirotacea</taxon>
        <taxon>Aspidochirotida</taxon>
        <taxon>Holothuriidae</taxon>
        <taxon>Holothuria</taxon>
    </lineage>
</organism>
<dbReference type="PANTHER" id="PTHR13601:SF2">
    <property type="entry name" value="GAMETOGENETIN-BINDING PROTEIN 2"/>
    <property type="match status" value="1"/>
</dbReference>
<feature type="region of interest" description="Disordered" evidence="1">
    <location>
        <begin position="385"/>
        <end position="409"/>
    </location>
</feature>
<dbReference type="Proteomes" id="UP001152320">
    <property type="component" value="Chromosome 4"/>
</dbReference>
<comment type="caution">
    <text evidence="2">The sequence shown here is derived from an EMBL/GenBank/DDBJ whole genome shotgun (WGS) entry which is preliminary data.</text>
</comment>
<dbReference type="OrthoDB" id="2422440at2759"/>
<dbReference type="InterPro" id="IPR026073">
    <property type="entry name" value="GGNBP2"/>
</dbReference>